<reference evidence="4 5" key="1">
    <citation type="submission" date="2024-06" db="EMBL/GenBank/DDBJ databases">
        <authorList>
            <person name="Kraege A."/>
            <person name="Thomma B."/>
        </authorList>
    </citation>
    <scope>NUCLEOTIDE SEQUENCE [LARGE SCALE GENOMIC DNA]</scope>
</reference>
<dbReference type="Pfam" id="PF00106">
    <property type="entry name" value="adh_short"/>
    <property type="match status" value="2"/>
</dbReference>
<keyword evidence="1" id="KW-0521">NADP</keyword>
<evidence type="ECO:0000256" key="2">
    <source>
        <dbReference type="ARBA" id="ARBA00023002"/>
    </source>
</evidence>
<dbReference type="Gene3D" id="3.40.50.720">
    <property type="entry name" value="NAD(P)-binding Rossmann-like Domain"/>
    <property type="match status" value="1"/>
</dbReference>
<sequence length="248" mass="26255">MAKPSVYVITGASRGLGLELTKQLLERGDAVIAAARNPASSSGLQSLQKEHPKKLSYVTLDTADAASIQAAGEELAHSHPAGIDCLINNAGISGTHTRPIEQNVEDFRNIMTVNVLGPFLVSQAMLPLIRKGGKKQIVNMSSGLASKANLAANIRGEGLYQMAAKMGLAYRSSKAALCMESMSLAADLKDEGITVISMDPGWVRTDMGGPMADIEAPESIAGQLNVYDALTLEDTGKFYKYDGSIVPF</sequence>
<dbReference type="PRINTS" id="PR00080">
    <property type="entry name" value="SDRFAMILY"/>
</dbReference>
<comment type="similarity">
    <text evidence="3">Belongs to the short-chain dehydrogenases/reductases (SDR) family.</text>
</comment>
<dbReference type="EMBL" id="CAXHTA020000008">
    <property type="protein sequence ID" value="CAL5223054.1"/>
    <property type="molecule type" value="Genomic_DNA"/>
</dbReference>
<keyword evidence="2" id="KW-0560">Oxidoreductase</keyword>
<accession>A0ABP1FVS1</accession>
<dbReference type="CDD" id="cd05325">
    <property type="entry name" value="carb_red_sniffer_like_SDR_c"/>
    <property type="match status" value="1"/>
</dbReference>
<dbReference type="PANTHER" id="PTHR43544">
    <property type="entry name" value="SHORT-CHAIN DEHYDROGENASE/REDUCTASE"/>
    <property type="match status" value="1"/>
</dbReference>
<dbReference type="PANTHER" id="PTHR43544:SF7">
    <property type="entry name" value="NADB-LER2"/>
    <property type="match status" value="1"/>
</dbReference>
<dbReference type="SUPFAM" id="SSF51735">
    <property type="entry name" value="NAD(P)-binding Rossmann-fold domains"/>
    <property type="match status" value="1"/>
</dbReference>
<dbReference type="InterPro" id="IPR051468">
    <property type="entry name" value="Fungal_SecMetab_SDRs"/>
</dbReference>
<proteinExistence type="inferred from homology"/>
<evidence type="ECO:0000256" key="3">
    <source>
        <dbReference type="RuleBase" id="RU000363"/>
    </source>
</evidence>
<evidence type="ECO:0000313" key="5">
    <source>
        <dbReference type="Proteomes" id="UP001497392"/>
    </source>
</evidence>
<dbReference type="PRINTS" id="PR00081">
    <property type="entry name" value="GDHRDH"/>
</dbReference>
<dbReference type="InterPro" id="IPR036291">
    <property type="entry name" value="NAD(P)-bd_dom_sf"/>
</dbReference>
<evidence type="ECO:0000313" key="4">
    <source>
        <dbReference type="EMBL" id="CAL5223054.1"/>
    </source>
</evidence>
<protein>
    <submittedName>
        <fullName evidence="4">G5511 protein</fullName>
    </submittedName>
</protein>
<name>A0ABP1FVS1_9CHLO</name>
<dbReference type="InterPro" id="IPR002347">
    <property type="entry name" value="SDR_fam"/>
</dbReference>
<keyword evidence="5" id="KW-1185">Reference proteome</keyword>
<organism evidence="4 5">
    <name type="scientific">Coccomyxa viridis</name>
    <dbReference type="NCBI Taxonomy" id="1274662"/>
    <lineage>
        <taxon>Eukaryota</taxon>
        <taxon>Viridiplantae</taxon>
        <taxon>Chlorophyta</taxon>
        <taxon>core chlorophytes</taxon>
        <taxon>Trebouxiophyceae</taxon>
        <taxon>Trebouxiophyceae incertae sedis</taxon>
        <taxon>Coccomyxaceae</taxon>
        <taxon>Coccomyxa</taxon>
    </lineage>
</organism>
<gene>
    <name evidence="4" type="primary">g5511</name>
    <name evidence="4" type="ORF">VP750_LOCUS4713</name>
</gene>
<evidence type="ECO:0000256" key="1">
    <source>
        <dbReference type="ARBA" id="ARBA00022857"/>
    </source>
</evidence>
<comment type="caution">
    <text evidence="4">The sequence shown here is derived from an EMBL/GenBank/DDBJ whole genome shotgun (WGS) entry which is preliminary data.</text>
</comment>
<dbReference type="Proteomes" id="UP001497392">
    <property type="component" value="Unassembled WGS sequence"/>
</dbReference>